<evidence type="ECO:0000259" key="14">
    <source>
        <dbReference type="SMART" id="SM01193"/>
    </source>
</evidence>
<evidence type="ECO:0000256" key="1">
    <source>
        <dbReference type="ARBA" id="ARBA00005031"/>
    </source>
</evidence>
<dbReference type="PRINTS" id="PR00148">
    <property type="entry name" value="ENOLASE"/>
</dbReference>
<dbReference type="SFLD" id="SFLDG00178">
    <property type="entry name" value="enolase"/>
    <property type="match status" value="1"/>
</dbReference>
<keyword evidence="5 9" id="KW-0964">Secreted</keyword>
<feature type="binding site" evidence="9">
    <location>
        <position position="374"/>
    </location>
    <ligand>
        <name>(2R)-2-phosphoglycerate</name>
        <dbReference type="ChEBI" id="CHEBI:58289"/>
    </ligand>
</feature>
<evidence type="ECO:0000256" key="3">
    <source>
        <dbReference type="ARBA" id="ARBA00012058"/>
    </source>
</evidence>
<feature type="binding site" evidence="9">
    <location>
        <position position="344"/>
    </location>
    <ligand>
        <name>(2R)-2-phosphoglycerate</name>
        <dbReference type="ChEBI" id="CHEBI:58289"/>
    </ligand>
</feature>
<organism evidence="15 16">
    <name type="scientific">Candidatus Gottesmanbacteria bacterium GW2011_GWB1_43_11</name>
    <dbReference type="NCBI Taxonomy" id="1618446"/>
    <lineage>
        <taxon>Bacteria</taxon>
        <taxon>Candidatus Gottesmaniibacteriota</taxon>
    </lineage>
</organism>
<evidence type="ECO:0000256" key="5">
    <source>
        <dbReference type="ARBA" id="ARBA00022525"/>
    </source>
</evidence>
<comment type="subcellular location">
    <subcellularLocation>
        <location evidence="9">Cytoplasm</location>
    </subcellularLocation>
    <subcellularLocation>
        <location evidence="9">Secreted</location>
    </subcellularLocation>
    <subcellularLocation>
        <location evidence="9">Cell surface</location>
    </subcellularLocation>
    <text evidence="9">Fractions of enolase are present in both the cytoplasm and on the cell surface.</text>
</comment>
<dbReference type="Pfam" id="PF00113">
    <property type="entry name" value="Enolase_C"/>
    <property type="match status" value="1"/>
</dbReference>
<dbReference type="SUPFAM" id="SSF54826">
    <property type="entry name" value="Enolase N-terminal domain-like"/>
    <property type="match status" value="1"/>
</dbReference>
<dbReference type="PROSITE" id="PS00164">
    <property type="entry name" value="ENOLASE"/>
    <property type="match status" value="1"/>
</dbReference>
<dbReference type="AlphaFoldDB" id="A0A0G1CNJ3"/>
<dbReference type="GO" id="GO:0005576">
    <property type="term" value="C:extracellular region"/>
    <property type="evidence" value="ECO:0007669"/>
    <property type="project" value="UniProtKB-SubCell"/>
</dbReference>
<dbReference type="PANTHER" id="PTHR11902">
    <property type="entry name" value="ENOLASE"/>
    <property type="match status" value="1"/>
</dbReference>
<dbReference type="UniPathway" id="UPA00109">
    <property type="reaction ID" value="UER00187"/>
</dbReference>
<comment type="cofactor">
    <cofactor evidence="12">
        <name>Mg(2+)</name>
        <dbReference type="ChEBI" id="CHEBI:18420"/>
    </cofactor>
    <text evidence="12">Mg(2+) is required for catalysis and for stabilizing the dimer.</text>
</comment>
<sequence length="421" mass="46301">MVSIKNITALEILDSRGNPTVEVTLYLSDGQKVVASVPSGISVGKYEALELRDKDPARYNGMGVLQAIRNVNEVIAPKLVNLDPVRQGSIDKLLIELDGTPNKSRLGSNAILAVSLAVCRAGAAAVNLPLYKYISELINANLPKTIDKMPTPTFNIINGGKHGTGNLDFQEFHVVPASNKRYHEALRIGEEVYQKLKQVLTSRNAIHSVGDEGGFTPNLYTNTDALELMMEAIHMTRYRFGIEIFLGLDLAASNFKSGENYHIKDQATSMNTLEFIEYLANIHRDYRLLILEDPLSEDDWQGWKTITERLGKEVLLVGDDFLATNPDRLQKAISEKACSAILVKPNQIGSVSETLAVIKMARTGGLKIIVSHRSGETNDAFVADLAVGVSADYVKFGAPARGERVAKYNRLIHIESELKLI</sequence>
<feature type="binding site" evidence="11">
    <location>
        <position position="319"/>
    </location>
    <ligand>
        <name>substrate</name>
    </ligand>
</feature>
<evidence type="ECO:0000256" key="10">
    <source>
        <dbReference type="PIRSR" id="PIRSR001400-1"/>
    </source>
</evidence>
<dbReference type="SFLD" id="SFLDS00001">
    <property type="entry name" value="Enolase"/>
    <property type="match status" value="1"/>
</dbReference>
<gene>
    <name evidence="9" type="primary">eno</name>
    <name evidence="15" type="ORF">UV61_C0004G0035</name>
</gene>
<feature type="binding site" evidence="11">
    <location>
        <position position="395"/>
    </location>
    <ligand>
        <name>substrate</name>
    </ligand>
</feature>
<evidence type="ECO:0000259" key="13">
    <source>
        <dbReference type="SMART" id="SM01192"/>
    </source>
</evidence>
<dbReference type="PATRIC" id="fig|1618446.3.peg.569"/>
<keyword evidence="6 9" id="KW-0460">Magnesium</keyword>
<dbReference type="GO" id="GO:0006096">
    <property type="term" value="P:glycolytic process"/>
    <property type="evidence" value="ECO:0007669"/>
    <property type="project" value="UniProtKB-UniRule"/>
</dbReference>
<dbReference type="GO" id="GO:0000287">
    <property type="term" value="F:magnesium ion binding"/>
    <property type="evidence" value="ECO:0007669"/>
    <property type="project" value="UniProtKB-UniRule"/>
</dbReference>
<keyword evidence="7 9" id="KW-0324">Glycolysis</keyword>
<dbReference type="Pfam" id="PF03952">
    <property type="entry name" value="Enolase_N"/>
    <property type="match status" value="1"/>
</dbReference>
<feature type="binding site" evidence="9 12">
    <location>
        <position position="292"/>
    </location>
    <ligand>
        <name>Mg(2+)</name>
        <dbReference type="ChEBI" id="CHEBI:18420"/>
    </ligand>
</feature>
<dbReference type="InterPro" id="IPR036849">
    <property type="entry name" value="Enolase-like_C_sf"/>
</dbReference>
<feature type="binding site" evidence="9">
    <location>
        <position position="395"/>
    </location>
    <ligand>
        <name>(2R)-2-phosphoglycerate</name>
        <dbReference type="ChEBI" id="CHEBI:58289"/>
    </ligand>
</feature>
<protein>
    <recommendedName>
        <fullName evidence="4 9">Enolase</fullName>
        <ecNumber evidence="3 9">4.2.1.11</ecNumber>
    </recommendedName>
    <alternativeName>
        <fullName evidence="9">2-phospho-D-glycerate hydro-lyase</fullName>
    </alternativeName>
    <alternativeName>
        <fullName evidence="9">2-phosphoglycerate dehydratase</fullName>
    </alternativeName>
</protein>
<feature type="active site" description="Proton acceptor" evidence="9 10">
    <location>
        <position position="344"/>
    </location>
</feature>
<dbReference type="Gene3D" id="3.30.390.10">
    <property type="entry name" value="Enolase-like, N-terminal domain"/>
    <property type="match status" value="1"/>
</dbReference>
<dbReference type="NCBIfam" id="TIGR01060">
    <property type="entry name" value="eno"/>
    <property type="match status" value="1"/>
</dbReference>
<keyword evidence="8 9" id="KW-0456">Lyase</keyword>
<feature type="binding site" evidence="11">
    <location>
        <position position="292"/>
    </location>
    <ligand>
        <name>substrate</name>
    </ligand>
</feature>
<dbReference type="InterPro" id="IPR020810">
    <property type="entry name" value="Enolase_C"/>
</dbReference>
<dbReference type="PIRSF" id="PIRSF001400">
    <property type="entry name" value="Enolase"/>
    <property type="match status" value="1"/>
</dbReference>
<feature type="domain" description="Enolase N-terminal" evidence="14">
    <location>
        <begin position="4"/>
        <end position="134"/>
    </location>
</feature>
<feature type="active site" description="Proton donor" evidence="9 10">
    <location>
        <position position="212"/>
    </location>
</feature>
<dbReference type="FunFam" id="3.30.390.10:FF:000001">
    <property type="entry name" value="Enolase"/>
    <property type="match status" value="1"/>
</dbReference>
<comment type="pathway">
    <text evidence="1 9">Carbohydrate degradation; glycolysis; pyruvate from D-glyceraldehyde 3-phosphate: step 4/5.</text>
</comment>
<evidence type="ECO:0000256" key="2">
    <source>
        <dbReference type="ARBA" id="ARBA00009604"/>
    </source>
</evidence>
<dbReference type="EMBL" id="LCFD01000004">
    <property type="protein sequence ID" value="KKS87109.1"/>
    <property type="molecule type" value="Genomic_DNA"/>
</dbReference>
<comment type="caution">
    <text evidence="15">The sequence shown here is derived from an EMBL/GenBank/DDBJ whole genome shotgun (WGS) entry which is preliminary data.</text>
</comment>
<dbReference type="InterPro" id="IPR000941">
    <property type="entry name" value="Enolase"/>
</dbReference>
<dbReference type="GO" id="GO:0004634">
    <property type="term" value="F:phosphopyruvate hydratase activity"/>
    <property type="evidence" value="ECO:0007669"/>
    <property type="project" value="UniProtKB-UniRule"/>
</dbReference>
<evidence type="ECO:0000256" key="8">
    <source>
        <dbReference type="ARBA" id="ARBA00023239"/>
    </source>
</evidence>
<dbReference type="HAMAP" id="MF_00318">
    <property type="entry name" value="Enolase"/>
    <property type="match status" value="1"/>
</dbReference>
<evidence type="ECO:0000313" key="15">
    <source>
        <dbReference type="EMBL" id="KKS87109.1"/>
    </source>
</evidence>
<feature type="binding site" evidence="9 12">
    <location>
        <position position="249"/>
    </location>
    <ligand>
        <name>Mg(2+)</name>
        <dbReference type="ChEBI" id="CHEBI:18420"/>
    </ligand>
</feature>
<name>A0A0G1CNJ3_9BACT</name>
<keyword evidence="9" id="KW-0963">Cytoplasm</keyword>
<evidence type="ECO:0000313" key="16">
    <source>
        <dbReference type="Proteomes" id="UP000034050"/>
    </source>
</evidence>
<dbReference type="PANTHER" id="PTHR11902:SF1">
    <property type="entry name" value="ENOLASE"/>
    <property type="match status" value="1"/>
</dbReference>
<comment type="cofactor">
    <cofactor evidence="9">
        <name>Mg(2+)</name>
        <dbReference type="ChEBI" id="CHEBI:18420"/>
    </cofactor>
    <text evidence="9">Binds a second Mg(2+) ion via substrate during catalysis.</text>
</comment>
<dbReference type="SMART" id="SM01193">
    <property type="entry name" value="Enolase_N"/>
    <property type="match status" value="1"/>
</dbReference>
<dbReference type="SMART" id="SM01192">
    <property type="entry name" value="Enolase_C"/>
    <property type="match status" value="1"/>
</dbReference>
<feature type="binding site" evidence="11">
    <location>
        <begin position="371"/>
        <end position="374"/>
    </location>
    <ligand>
        <name>substrate</name>
    </ligand>
</feature>
<evidence type="ECO:0000256" key="4">
    <source>
        <dbReference type="ARBA" id="ARBA00017068"/>
    </source>
</evidence>
<comment type="function">
    <text evidence="9">Catalyzes the reversible conversion of 2-phosphoglycerate (2-PG) into phosphoenolpyruvate (PEP). It is essential for the degradation of carbohydrates via glycolysis.</text>
</comment>
<dbReference type="InterPro" id="IPR020811">
    <property type="entry name" value="Enolase_N"/>
</dbReference>
<dbReference type="Proteomes" id="UP000034050">
    <property type="component" value="Unassembled WGS sequence"/>
</dbReference>
<dbReference type="CDD" id="cd03313">
    <property type="entry name" value="enolase"/>
    <property type="match status" value="1"/>
</dbReference>
<proteinExistence type="inferred from homology"/>
<dbReference type="STRING" id="1618446.UV61_C0004G0035"/>
<feature type="binding site" evidence="9 12">
    <location>
        <position position="319"/>
    </location>
    <ligand>
        <name>Mg(2+)</name>
        <dbReference type="ChEBI" id="CHEBI:18420"/>
    </ligand>
</feature>
<dbReference type="SFLD" id="SFLDF00002">
    <property type="entry name" value="enolase"/>
    <property type="match status" value="1"/>
</dbReference>
<feature type="domain" description="Enolase C-terminal TIM barrel" evidence="13">
    <location>
        <begin position="146"/>
        <end position="420"/>
    </location>
</feature>
<reference evidence="15 16" key="1">
    <citation type="journal article" date="2015" name="Nature">
        <title>rRNA introns, odd ribosomes, and small enigmatic genomes across a large radiation of phyla.</title>
        <authorList>
            <person name="Brown C.T."/>
            <person name="Hug L.A."/>
            <person name="Thomas B.C."/>
            <person name="Sharon I."/>
            <person name="Castelle C.J."/>
            <person name="Singh A."/>
            <person name="Wilkins M.J."/>
            <person name="Williams K.H."/>
            <person name="Banfield J.F."/>
        </authorList>
    </citation>
    <scope>NUCLEOTIDE SEQUENCE [LARGE SCALE GENOMIC DNA]</scope>
</reference>
<dbReference type="GO" id="GO:0000015">
    <property type="term" value="C:phosphopyruvate hydratase complex"/>
    <property type="evidence" value="ECO:0007669"/>
    <property type="project" value="InterPro"/>
</dbReference>
<dbReference type="InterPro" id="IPR020809">
    <property type="entry name" value="Enolase_CS"/>
</dbReference>
<accession>A0A0G1CNJ3</accession>
<feature type="binding site" evidence="11">
    <location>
        <position position="162"/>
    </location>
    <ligand>
        <name>substrate</name>
    </ligand>
</feature>
<evidence type="ECO:0000256" key="9">
    <source>
        <dbReference type="HAMAP-Rule" id="MF_00318"/>
    </source>
</evidence>
<evidence type="ECO:0000256" key="11">
    <source>
        <dbReference type="PIRSR" id="PIRSR001400-2"/>
    </source>
</evidence>
<dbReference type="EC" id="4.2.1.11" evidence="3 9"/>
<feature type="binding site" evidence="9">
    <location>
        <position position="170"/>
    </location>
    <ligand>
        <name>(2R)-2-phosphoglycerate</name>
        <dbReference type="ChEBI" id="CHEBI:58289"/>
    </ligand>
</feature>
<comment type="catalytic activity">
    <reaction evidence="9">
        <text>(2R)-2-phosphoglycerate = phosphoenolpyruvate + H2O</text>
        <dbReference type="Rhea" id="RHEA:10164"/>
        <dbReference type="ChEBI" id="CHEBI:15377"/>
        <dbReference type="ChEBI" id="CHEBI:58289"/>
        <dbReference type="ChEBI" id="CHEBI:58702"/>
        <dbReference type="EC" id="4.2.1.11"/>
    </reaction>
</comment>
<evidence type="ECO:0000256" key="7">
    <source>
        <dbReference type="ARBA" id="ARBA00023152"/>
    </source>
</evidence>
<keyword evidence="9 12" id="KW-0479">Metal-binding</keyword>
<comment type="similarity">
    <text evidence="2 9">Belongs to the enolase family.</text>
</comment>
<evidence type="ECO:0000256" key="6">
    <source>
        <dbReference type="ARBA" id="ARBA00022842"/>
    </source>
</evidence>
<dbReference type="GO" id="GO:0009986">
    <property type="term" value="C:cell surface"/>
    <property type="evidence" value="ECO:0007669"/>
    <property type="project" value="UniProtKB-SubCell"/>
</dbReference>
<evidence type="ECO:0000256" key="12">
    <source>
        <dbReference type="PIRSR" id="PIRSR001400-3"/>
    </source>
</evidence>
<feature type="binding site" evidence="11">
    <location>
        <position position="171"/>
    </location>
    <ligand>
        <name>substrate</name>
    </ligand>
</feature>
<dbReference type="InterPro" id="IPR029017">
    <property type="entry name" value="Enolase-like_N"/>
</dbReference>
<feature type="binding site" evidence="9">
    <location>
        <position position="373"/>
    </location>
    <ligand>
        <name>(2R)-2-phosphoglycerate</name>
        <dbReference type="ChEBI" id="CHEBI:58289"/>
    </ligand>
</feature>
<dbReference type="SUPFAM" id="SSF51604">
    <property type="entry name" value="Enolase C-terminal domain-like"/>
    <property type="match status" value="1"/>
</dbReference>
<dbReference type="Gene3D" id="3.20.20.120">
    <property type="entry name" value="Enolase-like C-terminal domain"/>
    <property type="match status" value="1"/>
</dbReference>